<feature type="compositionally biased region" description="Basic and acidic residues" evidence="1">
    <location>
        <begin position="56"/>
        <end position="76"/>
    </location>
</feature>
<organism evidence="2 3">
    <name type="scientific">Halopseudomonas aestusnigri</name>
    <dbReference type="NCBI Taxonomy" id="857252"/>
    <lineage>
        <taxon>Bacteria</taxon>
        <taxon>Pseudomonadati</taxon>
        <taxon>Pseudomonadota</taxon>
        <taxon>Gammaproteobacteria</taxon>
        <taxon>Pseudomonadales</taxon>
        <taxon>Pseudomonadaceae</taxon>
        <taxon>Halopseudomonas</taxon>
    </lineage>
</organism>
<protein>
    <submittedName>
        <fullName evidence="2">Uncharacterized protein</fullName>
    </submittedName>
</protein>
<name>A0AAQ1G8H5_9GAMM</name>
<feature type="region of interest" description="Disordered" evidence="1">
    <location>
        <begin position="56"/>
        <end position="86"/>
    </location>
</feature>
<feature type="region of interest" description="Disordered" evidence="1">
    <location>
        <begin position="132"/>
        <end position="172"/>
    </location>
</feature>
<sequence length="172" mass="19228">MTSTDKPKTADRVASPLHLLKTLTRTLNEHLTEACEKAIKDAGKALEKLQRQQEKLEEKLKQSEARLAERTAEDPNKPASKTRRKIADLRAALETLEQSRNNAERYIAQLEADVRQTLRLAKGLDRIDAQVTQALDKRDAPKPAAKPRNRRAPTRRKPSAAKPAAQPATEAN</sequence>
<dbReference type="EMBL" id="FNVE01000008">
    <property type="protein sequence ID" value="SEG49456.1"/>
    <property type="molecule type" value="Genomic_DNA"/>
</dbReference>
<proteinExistence type="predicted"/>
<gene>
    <name evidence="2" type="ORF">SAMN05216586_10831</name>
</gene>
<feature type="compositionally biased region" description="Low complexity" evidence="1">
    <location>
        <begin position="160"/>
        <end position="172"/>
    </location>
</feature>
<dbReference type="SUPFAM" id="SSF57997">
    <property type="entry name" value="Tropomyosin"/>
    <property type="match status" value="1"/>
</dbReference>
<accession>A0AAQ1G8H5</accession>
<comment type="caution">
    <text evidence="2">The sequence shown here is derived from an EMBL/GenBank/DDBJ whole genome shotgun (WGS) entry which is preliminary data.</text>
</comment>
<evidence type="ECO:0000313" key="3">
    <source>
        <dbReference type="Proteomes" id="UP000243518"/>
    </source>
</evidence>
<dbReference type="RefSeq" id="WP_088276190.1">
    <property type="nucleotide sequence ID" value="NZ_FNVE01000008.1"/>
</dbReference>
<reference evidence="2 3" key="1">
    <citation type="submission" date="2016-10" db="EMBL/GenBank/DDBJ databases">
        <authorList>
            <person name="Varghese N."/>
            <person name="Submissions S."/>
        </authorList>
    </citation>
    <scope>NUCLEOTIDE SEQUENCE [LARGE SCALE GENOMIC DNA]</scope>
    <source>
        <strain evidence="2 3">CECT 8317</strain>
    </source>
</reference>
<feature type="compositionally biased region" description="Basic residues" evidence="1">
    <location>
        <begin position="145"/>
        <end position="159"/>
    </location>
</feature>
<evidence type="ECO:0000313" key="2">
    <source>
        <dbReference type="EMBL" id="SEG49456.1"/>
    </source>
</evidence>
<evidence type="ECO:0000256" key="1">
    <source>
        <dbReference type="SAM" id="MobiDB-lite"/>
    </source>
</evidence>
<dbReference type="AlphaFoldDB" id="A0AAQ1G8H5"/>
<keyword evidence="3" id="KW-1185">Reference proteome</keyword>
<dbReference type="Proteomes" id="UP000243518">
    <property type="component" value="Unassembled WGS sequence"/>
</dbReference>
<dbReference type="Gene3D" id="1.10.287.1490">
    <property type="match status" value="1"/>
</dbReference>